<protein>
    <submittedName>
        <fullName evidence="3">Uncharacterized protein</fullName>
    </submittedName>
</protein>
<accession>A0ABS8WJT4</accession>
<feature type="transmembrane region" description="Helical" evidence="2">
    <location>
        <begin position="56"/>
        <end position="81"/>
    </location>
</feature>
<evidence type="ECO:0000313" key="4">
    <source>
        <dbReference type="Proteomes" id="UP000823775"/>
    </source>
</evidence>
<sequence length="114" mass="12494">MVDISPLLCFVDNKDPQVLGRQGNRELEDIQSCGVIRTTEQGKREPFGLKKNLNPMGYVIVISLPLILIILISALACYLFGRSRGRREAAMVPPYYGPPPPAPPPGVLSPPPEK</sequence>
<feature type="region of interest" description="Disordered" evidence="1">
    <location>
        <begin position="90"/>
        <end position="114"/>
    </location>
</feature>
<name>A0ABS8WJT4_DATST</name>
<keyword evidence="2" id="KW-0812">Transmembrane</keyword>
<evidence type="ECO:0000313" key="3">
    <source>
        <dbReference type="EMBL" id="MCE3050201.1"/>
    </source>
</evidence>
<evidence type="ECO:0000256" key="1">
    <source>
        <dbReference type="SAM" id="MobiDB-lite"/>
    </source>
</evidence>
<keyword evidence="4" id="KW-1185">Reference proteome</keyword>
<gene>
    <name evidence="3" type="ORF">HAX54_046623</name>
</gene>
<proteinExistence type="predicted"/>
<feature type="compositionally biased region" description="Pro residues" evidence="1">
    <location>
        <begin position="95"/>
        <end position="114"/>
    </location>
</feature>
<keyword evidence="2" id="KW-1133">Transmembrane helix</keyword>
<comment type="caution">
    <text evidence="3">The sequence shown here is derived from an EMBL/GenBank/DDBJ whole genome shotgun (WGS) entry which is preliminary data.</text>
</comment>
<dbReference type="Proteomes" id="UP000823775">
    <property type="component" value="Unassembled WGS sequence"/>
</dbReference>
<dbReference type="EMBL" id="JACEIK010007387">
    <property type="protein sequence ID" value="MCE3050201.1"/>
    <property type="molecule type" value="Genomic_DNA"/>
</dbReference>
<keyword evidence="2" id="KW-0472">Membrane</keyword>
<organism evidence="3 4">
    <name type="scientific">Datura stramonium</name>
    <name type="common">Jimsonweed</name>
    <name type="synonym">Common thornapple</name>
    <dbReference type="NCBI Taxonomy" id="4076"/>
    <lineage>
        <taxon>Eukaryota</taxon>
        <taxon>Viridiplantae</taxon>
        <taxon>Streptophyta</taxon>
        <taxon>Embryophyta</taxon>
        <taxon>Tracheophyta</taxon>
        <taxon>Spermatophyta</taxon>
        <taxon>Magnoliopsida</taxon>
        <taxon>eudicotyledons</taxon>
        <taxon>Gunneridae</taxon>
        <taxon>Pentapetalae</taxon>
        <taxon>asterids</taxon>
        <taxon>lamiids</taxon>
        <taxon>Solanales</taxon>
        <taxon>Solanaceae</taxon>
        <taxon>Solanoideae</taxon>
        <taxon>Datureae</taxon>
        <taxon>Datura</taxon>
    </lineage>
</organism>
<reference evidence="3 4" key="1">
    <citation type="journal article" date="2021" name="BMC Genomics">
        <title>Datura genome reveals duplications of psychoactive alkaloid biosynthetic genes and high mutation rate following tissue culture.</title>
        <authorList>
            <person name="Rajewski A."/>
            <person name="Carter-House D."/>
            <person name="Stajich J."/>
            <person name="Litt A."/>
        </authorList>
    </citation>
    <scope>NUCLEOTIDE SEQUENCE [LARGE SCALE GENOMIC DNA]</scope>
    <source>
        <strain evidence="3">AR-01</strain>
    </source>
</reference>
<evidence type="ECO:0000256" key="2">
    <source>
        <dbReference type="SAM" id="Phobius"/>
    </source>
</evidence>